<dbReference type="Pfam" id="PF13561">
    <property type="entry name" value="adh_short_C2"/>
    <property type="match status" value="1"/>
</dbReference>
<keyword evidence="5" id="KW-1185">Reference proteome</keyword>
<dbReference type="RefSeq" id="WP_376834111.1">
    <property type="nucleotide sequence ID" value="NZ_JBHLSW010000003.1"/>
</dbReference>
<dbReference type="InterPro" id="IPR020904">
    <property type="entry name" value="Sc_DH/Rdtase_CS"/>
</dbReference>
<dbReference type="PROSITE" id="PS00061">
    <property type="entry name" value="ADH_SHORT"/>
    <property type="match status" value="1"/>
</dbReference>
<gene>
    <name evidence="4" type="ORF">ACFFGE_02895</name>
</gene>
<evidence type="ECO:0000259" key="3">
    <source>
        <dbReference type="SMART" id="SM00822"/>
    </source>
</evidence>
<dbReference type="SMART" id="SM00822">
    <property type="entry name" value="PKS_KR"/>
    <property type="match status" value="1"/>
</dbReference>
<dbReference type="InterPro" id="IPR057326">
    <property type="entry name" value="KR_dom"/>
</dbReference>
<keyword evidence="2" id="KW-0560">Oxidoreductase</keyword>
<evidence type="ECO:0000256" key="2">
    <source>
        <dbReference type="ARBA" id="ARBA00023002"/>
    </source>
</evidence>
<dbReference type="PANTHER" id="PTHR43639">
    <property type="entry name" value="OXIDOREDUCTASE, SHORT-CHAIN DEHYDROGENASE/REDUCTASE FAMILY (AFU_ORTHOLOGUE AFUA_5G02870)"/>
    <property type="match status" value="1"/>
</dbReference>
<evidence type="ECO:0000256" key="1">
    <source>
        <dbReference type="ARBA" id="ARBA00006484"/>
    </source>
</evidence>
<name>A0ABV6QZM1_9CAUL</name>
<dbReference type="InterPro" id="IPR036291">
    <property type="entry name" value="NAD(P)-bd_dom_sf"/>
</dbReference>
<dbReference type="Gene3D" id="3.40.50.720">
    <property type="entry name" value="NAD(P)-binding Rossmann-like Domain"/>
    <property type="match status" value="1"/>
</dbReference>
<evidence type="ECO:0000313" key="4">
    <source>
        <dbReference type="EMBL" id="MFC0632821.1"/>
    </source>
</evidence>
<proteinExistence type="inferred from homology"/>
<dbReference type="EMBL" id="JBHLSW010000003">
    <property type="protein sequence ID" value="MFC0632821.1"/>
    <property type="molecule type" value="Genomic_DNA"/>
</dbReference>
<feature type="domain" description="Ketoreductase" evidence="3">
    <location>
        <begin position="12"/>
        <end position="196"/>
    </location>
</feature>
<dbReference type="PRINTS" id="PR00081">
    <property type="entry name" value="GDHRDH"/>
</dbReference>
<protein>
    <submittedName>
        <fullName evidence="4">SDR family oxidoreductase</fullName>
    </submittedName>
</protein>
<dbReference type="PRINTS" id="PR00080">
    <property type="entry name" value="SDRFAMILY"/>
</dbReference>
<dbReference type="SUPFAM" id="SSF51735">
    <property type="entry name" value="NAD(P)-binding Rossmann-fold domains"/>
    <property type="match status" value="1"/>
</dbReference>
<evidence type="ECO:0000313" key="5">
    <source>
        <dbReference type="Proteomes" id="UP001589906"/>
    </source>
</evidence>
<sequence length="251" mass="25336">MTQNSNAPLAGKRALVTGGSRGIGAAIARRLAADGADVAITYVSSPDKAHAVVDEIVAAGRKAVAIAADSGDVRAVERSVAEAASTLGGLDIIVANAGVAIFAPVDQATIEDYERTFDINVKGVFAAAKGAAAHLPDGGRFIVIGSVNADRMPIVGGSLYGASKAAVQGMVRGLARDFGPRGITANVVQPGPVDTDMNPADGPIAEMLTPFLAIPTYAEGKDIAGLVAWLSGPEARYVTGAALTLDQGFLA</sequence>
<comment type="caution">
    <text evidence="4">The sequence shown here is derived from an EMBL/GenBank/DDBJ whole genome shotgun (WGS) entry which is preliminary data.</text>
</comment>
<dbReference type="Proteomes" id="UP001589906">
    <property type="component" value="Unassembled WGS sequence"/>
</dbReference>
<organism evidence="4 5">
    <name type="scientific">Brevundimonas balnearis</name>
    <dbReference type="NCBI Taxonomy" id="1572858"/>
    <lineage>
        <taxon>Bacteria</taxon>
        <taxon>Pseudomonadati</taxon>
        <taxon>Pseudomonadota</taxon>
        <taxon>Alphaproteobacteria</taxon>
        <taxon>Caulobacterales</taxon>
        <taxon>Caulobacteraceae</taxon>
        <taxon>Brevundimonas</taxon>
    </lineage>
</organism>
<reference evidence="4 5" key="1">
    <citation type="submission" date="2024-09" db="EMBL/GenBank/DDBJ databases">
        <authorList>
            <person name="Sun Q."/>
            <person name="Mori K."/>
        </authorList>
    </citation>
    <scope>NUCLEOTIDE SEQUENCE [LARGE SCALE GENOMIC DNA]</scope>
    <source>
        <strain evidence="4 5">NCAIM B.02621</strain>
    </source>
</reference>
<comment type="similarity">
    <text evidence="1">Belongs to the short-chain dehydrogenases/reductases (SDR) family.</text>
</comment>
<accession>A0ABV6QZM1</accession>
<dbReference type="InterPro" id="IPR002347">
    <property type="entry name" value="SDR_fam"/>
</dbReference>
<dbReference type="PANTHER" id="PTHR43639:SF1">
    <property type="entry name" value="SHORT-CHAIN DEHYDROGENASE_REDUCTASE FAMILY PROTEIN"/>
    <property type="match status" value="1"/>
</dbReference>